<protein>
    <submittedName>
        <fullName evidence="1">Uncharacterized protein</fullName>
    </submittedName>
</protein>
<organism evidence="1 2">
    <name type="scientific">Desulfovibrio gilichinskyi</name>
    <dbReference type="NCBI Taxonomy" id="1519643"/>
    <lineage>
        <taxon>Bacteria</taxon>
        <taxon>Pseudomonadati</taxon>
        <taxon>Thermodesulfobacteriota</taxon>
        <taxon>Desulfovibrionia</taxon>
        <taxon>Desulfovibrionales</taxon>
        <taxon>Desulfovibrionaceae</taxon>
        <taxon>Desulfovibrio</taxon>
    </lineage>
</organism>
<name>A0A1X7CH01_9BACT</name>
<sequence>MGIKEINIVDAHEAIVQKLKEAFPKCTVGDYRCETGKVVAPALALELSEIEPSDSDPGTGQLEINMRWVVYPLIHFRVKNAAREVAAIVCALAKFIDGNRFGLPVSAAKFVGGYPEDFKPAKDGYEEWRVEFEFSGMLGESVWTGEGITPETVFLGYTPLIGAENIEEYEDVTGQPLPASRT</sequence>
<gene>
    <name evidence="1" type="ORF">SAMN06295933_0887</name>
</gene>
<dbReference type="Proteomes" id="UP000192906">
    <property type="component" value="Unassembled WGS sequence"/>
</dbReference>
<dbReference type="OrthoDB" id="5464992at2"/>
<dbReference type="STRING" id="1519643.SAMN06295933_0887"/>
<accession>A0A1X7CH01</accession>
<evidence type="ECO:0000313" key="1">
    <source>
        <dbReference type="EMBL" id="SME96430.1"/>
    </source>
</evidence>
<reference evidence="2" key="1">
    <citation type="submission" date="2017-04" db="EMBL/GenBank/DDBJ databases">
        <authorList>
            <person name="Varghese N."/>
            <person name="Submissions S."/>
        </authorList>
    </citation>
    <scope>NUCLEOTIDE SEQUENCE [LARGE SCALE GENOMIC DNA]</scope>
    <source>
        <strain evidence="2">K3S</strain>
    </source>
</reference>
<keyword evidence="2" id="KW-1185">Reference proteome</keyword>
<dbReference type="RefSeq" id="WP_085098849.1">
    <property type="nucleotide sequence ID" value="NZ_FWZU01000001.1"/>
</dbReference>
<proteinExistence type="predicted"/>
<dbReference type="AlphaFoldDB" id="A0A1X7CH01"/>
<evidence type="ECO:0000313" key="2">
    <source>
        <dbReference type="Proteomes" id="UP000192906"/>
    </source>
</evidence>
<dbReference type="EMBL" id="FWZU01000001">
    <property type="protein sequence ID" value="SME96430.1"/>
    <property type="molecule type" value="Genomic_DNA"/>
</dbReference>